<keyword evidence="7" id="KW-0055">Arginine biosynthesis</keyword>
<dbReference type="VEuPathDB" id="FungiDB:PABG_07876"/>
<comment type="subunit">
    <text evidence="4">Homotrimer.</text>
</comment>
<dbReference type="InterPro" id="IPR025040">
    <property type="entry name" value="DUF3984"/>
</dbReference>
<dbReference type="NCBIfam" id="TIGR00658">
    <property type="entry name" value="orni_carb_tr"/>
    <property type="match status" value="1"/>
</dbReference>
<evidence type="ECO:0000256" key="10">
    <source>
        <dbReference type="ARBA" id="ARBA00033269"/>
    </source>
</evidence>
<feature type="compositionally biased region" description="Low complexity" evidence="12">
    <location>
        <begin position="570"/>
        <end position="581"/>
    </location>
</feature>
<comment type="pathway">
    <text evidence="2">Amino-acid biosynthesis; L-arginine biosynthesis; L-arginine from L-ornithine and carbamoyl phosphate: step 1/3.</text>
</comment>
<dbReference type="GO" id="GO:0004585">
    <property type="term" value="F:ornithine carbamoyltransferase activity"/>
    <property type="evidence" value="ECO:0007669"/>
    <property type="project" value="UniProtKB-EC"/>
</dbReference>
<feature type="domain" description="Aspartate/ornithine carbamoyltransferase carbamoyl-P binding" evidence="14">
    <location>
        <begin position="31"/>
        <end position="175"/>
    </location>
</feature>
<dbReference type="PANTHER" id="PTHR45753:SF3">
    <property type="entry name" value="ORNITHINE TRANSCARBAMYLASE, MITOCHONDRIAL"/>
    <property type="match status" value="1"/>
</dbReference>
<dbReference type="VEuPathDB" id="FungiDB:PABG_07566"/>
<reference evidence="15 16" key="1">
    <citation type="submission" date="2016-06" db="EMBL/GenBank/DDBJ databases">
        <authorList>
            <person name="Kjaerup R.B."/>
            <person name="Dalgaard T.S."/>
            <person name="Juul-Madsen H.R."/>
        </authorList>
    </citation>
    <scope>NUCLEOTIDE SEQUENCE [LARGE SCALE GENOMIC DNA]</scope>
    <source>
        <strain evidence="15 16">Pb300</strain>
    </source>
</reference>
<dbReference type="GO" id="GO:0019240">
    <property type="term" value="P:citrulline biosynthetic process"/>
    <property type="evidence" value="ECO:0007669"/>
    <property type="project" value="TreeGrafter"/>
</dbReference>
<dbReference type="InterPro" id="IPR036901">
    <property type="entry name" value="Asp/Orn_carbamoylTrfase_sf"/>
</dbReference>
<keyword evidence="9 15" id="KW-0808">Transferase</keyword>
<evidence type="ECO:0000256" key="11">
    <source>
        <dbReference type="ARBA" id="ARBA00048772"/>
    </source>
</evidence>
<comment type="caution">
    <text evidence="15">The sequence shown here is derived from an EMBL/GenBank/DDBJ whole genome shotgun (WGS) entry which is preliminary data.</text>
</comment>
<feature type="compositionally biased region" description="Basic and acidic residues" evidence="12">
    <location>
        <begin position="464"/>
        <end position="478"/>
    </location>
</feature>
<evidence type="ECO:0000256" key="7">
    <source>
        <dbReference type="ARBA" id="ARBA00022571"/>
    </source>
</evidence>
<dbReference type="FunFam" id="3.40.50.1370:FF:000009">
    <property type="entry name" value="Ornithine carbamoyltransferase, mitochondrial"/>
    <property type="match status" value="1"/>
</dbReference>
<evidence type="ECO:0000256" key="8">
    <source>
        <dbReference type="ARBA" id="ARBA00022605"/>
    </source>
</evidence>
<feature type="domain" description="Aspartate/ornithine carbamoyltransferase Asp/Orn-binding" evidence="13">
    <location>
        <begin position="194"/>
        <end position="350"/>
    </location>
</feature>
<dbReference type="PANTHER" id="PTHR45753">
    <property type="entry name" value="ORNITHINE CARBAMOYLTRANSFERASE, MITOCHONDRIAL"/>
    <property type="match status" value="1"/>
</dbReference>
<dbReference type="Pfam" id="PF00185">
    <property type="entry name" value="OTCace"/>
    <property type="match status" value="1"/>
</dbReference>
<evidence type="ECO:0000256" key="6">
    <source>
        <dbReference type="ARBA" id="ARBA00021536"/>
    </source>
</evidence>
<evidence type="ECO:0000256" key="3">
    <source>
        <dbReference type="ARBA" id="ARBA00007805"/>
    </source>
</evidence>
<dbReference type="PRINTS" id="PR00102">
    <property type="entry name" value="OTCASE"/>
</dbReference>
<feature type="compositionally biased region" description="Acidic residues" evidence="12">
    <location>
        <begin position="670"/>
        <end position="683"/>
    </location>
</feature>
<dbReference type="EC" id="2.1.3.3" evidence="5"/>
<evidence type="ECO:0000259" key="14">
    <source>
        <dbReference type="Pfam" id="PF02729"/>
    </source>
</evidence>
<dbReference type="Pfam" id="PF02729">
    <property type="entry name" value="OTCace_N"/>
    <property type="match status" value="1"/>
</dbReference>
<evidence type="ECO:0000256" key="12">
    <source>
        <dbReference type="SAM" id="MobiDB-lite"/>
    </source>
</evidence>
<feature type="region of interest" description="Disordered" evidence="12">
    <location>
        <begin position="742"/>
        <end position="765"/>
    </location>
</feature>
<evidence type="ECO:0000256" key="1">
    <source>
        <dbReference type="ARBA" id="ARBA00004305"/>
    </source>
</evidence>
<comment type="subcellular location">
    <subcellularLocation>
        <location evidence="1">Mitochondrion matrix</location>
    </subcellularLocation>
</comment>
<evidence type="ECO:0000256" key="2">
    <source>
        <dbReference type="ARBA" id="ARBA00004975"/>
    </source>
</evidence>
<feature type="region of interest" description="Disordered" evidence="12">
    <location>
        <begin position="443"/>
        <end position="489"/>
    </location>
</feature>
<keyword evidence="8" id="KW-0028">Amino-acid biosynthesis</keyword>
<dbReference type="Proteomes" id="UP000242814">
    <property type="component" value="Unassembled WGS sequence"/>
</dbReference>
<name>A0A1D2J688_PARBR</name>
<feature type="compositionally biased region" description="Basic residues" evidence="12">
    <location>
        <begin position="479"/>
        <end position="489"/>
    </location>
</feature>
<dbReference type="PRINTS" id="PR00100">
    <property type="entry name" value="AOTCASE"/>
</dbReference>
<dbReference type="Pfam" id="PF13136">
    <property type="entry name" value="DUF3984"/>
    <property type="match status" value="1"/>
</dbReference>
<dbReference type="VEuPathDB" id="FungiDB:PADG_08300"/>
<dbReference type="GO" id="GO:0005759">
    <property type="term" value="C:mitochondrial matrix"/>
    <property type="evidence" value="ECO:0007669"/>
    <property type="project" value="UniProtKB-SubCell"/>
</dbReference>
<dbReference type="Gene3D" id="3.40.50.1370">
    <property type="entry name" value="Aspartate/ornithine carbamoyltransferase"/>
    <property type="match status" value="2"/>
</dbReference>
<evidence type="ECO:0000256" key="4">
    <source>
        <dbReference type="ARBA" id="ARBA00011233"/>
    </source>
</evidence>
<proteinExistence type="inferred from homology"/>
<organism evidence="15 16">
    <name type="scientific">Paracoccidioides brasiliensis</name>
    <dbReference type="NCBI Taxonomy" id="121759"/>
    <lineage>
        <taxon>Eukaryota</taxon>
        <taxon>Fungi</taxon>
        <taxon>Dikarya</taxon>
        <taxon>Ascomycota</taxon>
        <taxon>Pezizomycotina</taxon>
        <taxon>Eurotiomycetes</taxon>
        <taxon>Eurotiomycetidae</taxon>
        <taxon>Onygenales</taxon>
        <taxon>Ajellomycetaceae</taxon>
        <taxon>Paracoccidioides</taxon>
    </lineage>
</organism>
<dbReference type="InterPro" id="IPR002292">
    <property type="entry name" value="Orn/put_carbamltrans"/>
</dbReference>
<feature type="region of interest" description="Disordered" evidence="12">
    <location>
        <begin position="517"/>
        <end position="585"/>
    </location>
</feature>
<dbReference type="SUPFAM" id="SSF53671">
    <property type="entry name" value="Aspartate/ornithine carbamoyltransferase"/>
    <property type="match status" value="1"/>
</dbReference>
<evidence type="ECO:0000256" key="5">
    <source>
        <dbReference type="ARBA" id="ARBA00013007"/>
    </source>
</evidence>
<gene>
    <name evidence="15" type="ORF">ACO22_06852</name>
</gene>
<accession>A0A1D2J688</accession>
<dbReference type="InterPro" id="IPR006130">
    <property type="entry name" value="Asp/Orn_carbamoylTrfase"/>
</dbReference>
<feature type="compositionally biased region" description="Polar residues" evidence="12">
    <location>
        <begin position="446"/>
        <end position="455"/>
    </location>
</feature>
<dbReference type="PROSITE" id="PS00097">
    <property type="entry name" value="CARBAMOYLTRANSFERASE"/>
    <property type="match status" value="1"/>
</dbReference>
<evidence type="ECO:0000256" key="9">
    <source>
        <dbReference type="ARBA" id="ARBA00022679"/>
    </source>
</evidence>
<evidence type="ECO:0000313" key="16">
    <source>
        <dbReference type="Proteomes" id="UP000242814"/>
    </source>
</evidence>
<feature type="region of interest" description="Disordered" evidence="12">
    <location>
        <begin position="653"/>
        <end position="683"/>
    </location>
</feature>
<feature type="region of interest" description="Disordered" evidence="12">
    <location>
        <begin position="403"/>
        <end position="425"/>
    </location>
</feature>
<dbReference type="AlphaFoldDB" id="A0A1D2J688"/>
<comment type="similarity">
    <text evidence="3">Belongs to the aspartate/ornithine carbamoyltransferase superfamily. OTCase family.</text>
</comment>
<feature type="compositionally biased region" description="Basic and acidic residues" evidence="12">
    <location>
        <begin position="517"/>
        <end position="530"/>
    </location>
</feature>
<sequence>MLSSRCAARALRYMSSQLRQSSSCSSSAGPRHLLSIADLTPLEFTTLIRNAATHKHSMKSGLIPQSLMGSLSRKTIAMIFSKRSTRTRVSTEAAVISMGGHPMFLGKDDIQLGVNESLYDTSVVISSMVSCIIARVGPHSDIAELSKHSRVPVINALCDTFHPLQAIADFLTIYEAFPPQHKSSLSSTSNLGLEGRKIAWVGDANNVLFDMAIGATKLGVDMAVATPKGYEMPSHIKELIQKARIGIESPGNITHTNVPEEVVNGADILVTDTWVSMGQEDEKAKRIKAFQGFQITSDLAKRSGAKEGWRFMHCLPRHPEEVSDEVFYDKSRSLVFLEAENRLWAAISALESFVVNKGQISLPHSNTPPSFRSRRSHISLQHVSLAPLTSRFPLDDDDDDGSYFDTFHSPQDDSEPPRRYAYSPHPATTSYLASVSVPTTPPLFSDSRNASYTNLSKRKSMARQKSDTNLDKMNSEQIRHHRRAKSYTHRPKLFSATARQDPEWLLRTGLALSSSTREEKGQSWLVKRDSSTSLVSEANPDDDLRRRSYSSYRGRSRRQRSGLSTPIALSRRPSSSHPASRFGSRVELSMTAAALERQDREVNASVTDDAVELVPDFVDDNLRNEMWSLGQTNTVGQRGVHGMNERRYTIGSQRSSTIDHSFSPSGSEFSDSETNEEDEVDEAEMQRLNRNCSLGLGRWIDSLVEWTLFSVEEEGPRVVAEPARQQRRVGDVIIQYQSLDEDHGNDLKRDPEGLEPASETTFERDAEELLTMPPIEKPGDQGGWSDVSWLLRVAKSVII</sequence>
<dbReference type="InterPro" id="IPR006131">
    <property type="entry name" value="Asp_carbamoyltransf_Asp/Orn-bd"/>
</dbReference>
<feature type="compositionally biased region" description="Basic and acidic residues" evidence="12">
    <location>
        <begin position="742"/>
        <end position="752"/>
    </location>
</feature>
<protein>
    <recommendedName>
        <fullName evidence="6">Ornithine carbamoyltransferase, mitochondrial</fullName>
        <ecNumber evidence="5">2.1.3.3</ecNumber>
    </recommendedName>
    <alternativeName>
        <fullName evidence="10">Ornithine transcarbamylase</fullName>
    </alternativeName>
</protein>
<dbReference type="FunFam" id="3.40.50.1370:FF:000017">
    <property type="entry name" value="Ornithine carbamoyltransferase"/>
    <property type="match status" value="1"/>
</dbReference>
<dbReference type="InterPro" id="IPR006132">
    <property type="entry name" value="Asp/Orn_carbamoyltranf_P-bd"/>
</dbReference>
<dbReference type="EMBL" id="LZYO01000412">
    <property type="protein sequence ID" value="ODH13839.1"/>
    <property type="molecule type" value="Genomic_DNA"/>
</dbReference>
<dbReference type="GO" id="GO:0042450">
    <property type="term" value="P:L-arginine biosynthetic process via ornithine"/>
    <property type="evidence" value="ECO:0007669"/>
    <property type="project" value="TreeGrafter"/>
</dbReference>
<evidence type="ECO:0000313" key="15">
    <source>
        <dbReference type="EMBL" id="ODH13839.1"/>
    </source>
</evidence>
<evidence type="ECO:0000259" key="13">
    <source>
        <dbReference type="Pfam" id="PF00185"/>
    </source>
</evidence>
<dbReference type="GO" id="GO:0016597">
    <property type="term" value="F:amino acid binding"/>
    <property type="evidence" value="ECO:0007669"/>
    <property type="project" value="InterPro"/>
</dbReference>
<dbReference type="VEuPathDB" id="FungiDB:PADG_08299"/>
<comment type="catalytic activity">
    <reaction evidence="11">
        <text>carbamoyl phosphate + L-ornithine = L-citrulline + phosphate + H(+)</text>
        <dbReference type="Rhea" id="RHEA:19513"/>
        <dbReference type="ChEBI" id="CHEBI:15378"/>
        <dbReference type="ChEBI" id="CHEBI:43474"/>
        <dbReference type="ChEBI" id="CHEBI:46911"/>
        <dbReference type="ChEBI" id="CHEBI:57743"/>
        <dbReference type="ChEBI" id="CHEBI:58228"/>
        <dbReference type="EC" id="2.1.3.3"/>
    </reaction>
</comment>